<dbReference type="PANTHER" id="PTHR24394">
    <property type="entry name" value="ZINC FINGER PROTEIN"/>
    <property type="match status" value="1"/>
</dbReference>
<keyword evidence="5 11" id="KW-0863">Zinc-finger</keyword>
<dbReference type="FunFam" id="3.30.160.60:FF:000358">
    <property type="entry name" value="zinc finger protein 24"/>
    <property type="match status" value="1"/>
</dbReference>
<evidence type="ECO:0000256" key="6">
    <source>
        <dbReference type="ARBA" id="ARBA00022833"/>
    </source>
</evidence>
<dbReference type="EMBL" id="BMAO01020764">
    <property type="protein sequence ID" value="GFQ69678.1"/>
    <property type="molecule type" value="Genomic_DNA"/>
</dbReference>
<dbReference type="Proteomes" id="UP000887116">
    <property type="component" value="Unassembled WGS sequence"/>
</dbReference>
<feature type="domain" description="C2H2-type" evidence="12">
    <location>
        <begin position="133"/>
        <end position="151"/>
    </location>
</feature>
<dbReference type="OrthoDB" id="6435234at2759"/>
<dbReference type="GO" id="GO:0008270">
    <property type="term" value="F:zinc ion binding"/>
    <property type="evidence" value="ECO:0007669"/>
    <property type="project" value="UniProtKB-KW"/>
</dbReference>
<dbReference type="Pfam" id="PF00096">
    <property type="entry name" value="zf-C2H2"/>
    <property type="match status" value="2"/>
</dbReference>
<keyword evidence="3" id="KW-0479">Metal-binding</keyword>
<accession>A0A8X6KEP5</accession>
<keyword evidence="9" id="KW-0804">Transcription</keyword>
<gene>
    <name evidence="13" type="primary">AVEN_15550_1</name>
    <name evidence="13" type="ORF">TNCT_617231</name>
</gene>
<comment type="similarity">
    <text evidence="2">Belongs to the krueppel C2H2-type zinc-finger protein family.</text>
</comment>
<dbReference type="GO" id="GO:0003677">
    <property type="term" value="F:DNA binding"/>
    <property type="evidence" value="ECO:0007669"/>
    <property type="project" value="UniProtKB-KW"/>
</dbReference>
<comment type="caution">
    <text evidence="13">The sequence shown here is derived from an EMBL/GenBank/DDBJ whole genome shotgun (WGS) entry which is preliminary data.</text>
</comment>
<protein>
    <recommendedName>
        <fullName evidence="12">C2H2-type domain-containing protein</fullName>
    </recommendedName>
</protein>
<evidence type="ECO:0000256" key="9">
    <source>
        <dbReference type="ARBA" id="ARBA00023163"/>
    </source>
</evidence>
<dbReference type="InterPro" id="IPR036236">
    <property type="entry name" value="Znf_C2H2_sf"/>
</dbReference>
<keyword evidence="7" id="KW-0805">Transcription regulation</keyword>
<evidence type="ECO:0000256" key="2">
    <source>
        <dbReference type="ARBA" id="ARBA00006991"/>
    </source>
</evidence>
<dbReference type="AlphaFoldDB" id="A0A8X6KEP5"/>
<dbReference type="GO" id="GO:0005634">
    <property type="term" value="C:nucleus"/>
    <property type="evidence" value="ECO:0007669"/>
    <property type="project" value="UniProtKB-SubCell"/>
</dbReference>
<proteinExistence type="inferred from homology"/>
<evidence type="ECO:0000256" key="7">
    <source>
        <dbReference type="ARBA" id="ARBA00023015"/>
    </source>
</evidence>
<keyword evidence="6" id="KW-0862">Zinc</keyword>
<evidence type="ECO:0000313" key="13">
    <source>
        <dbReference type="EMBL" id="GFQ69678.1"/>
    </source>
</evidence>
<keyword evidence="14" id="KW-1185">Reference proteome</keyword>
<keyword evidence="4" id="KW-0677">Repeat</keyword>
<dbReference type="PANTHER" id="PTHR24394:SF29">
    <property type="entry name" value="MYONEURIN"/>
    <property type="match status" value="1"/>
</dbReference>
<reference evidence="13" key="1">
    <citation type="submission" date="2020-07" db="EMBL/GenBank/DDBJ databases">
        <title>Multicomponent nature underlies the extraordinary mechanical properties of spider dragline silk.</title>
        <authorList>
            <person name="Kono N."/>
            <person name="Nakamura H."/>
            <person name="Mori M."/>
            <person name="Yoshida Y."/>
            <person name="Ohtoshi R."/>
            <person name="Malay A.D."/>
            <person name="Moran D.A.P."/>
            <person name="Tomita M."/>
            <person name="Numata K."/>
            <person name="Arakawa K."/>
        </authorList>
    </citation>
    <scope>NUCLEOTIDE SEQUENCE</scope>
</reference>
<evidence type="ECO:0000256" key="8">
    <source>
        <dbReference type="ARBA" id="ARBA00023125"/>
    </source>
</evidence>
<dbReference type="FunFam" id="3.30.160.60:FF:000075">
    <property type="entry name" value="Putative zinc finger protein 536"/>
    <property type="match status" value="1"/>
</dbReference>
<evidence type="ECO:0000259" key="12">
    <source>
        <dbReference type="PROSITE" id="PS50157"/>
    </source>
</evidence>
<dbReference type="GO" id="GO:0000981">
    <property type="term" value="F:DNA-binding transcription factor activity, RNA polymerase II-specific"/>
    <property type="evidence" value="ECO:0007669"/>
    <property type="project" value="TreeGrafter"/>
</dbReference>
<evidence type="ECO:0000313" key="14">
    <source>
        <dbReference type="Proteomes" id="UP000887116"/>
    </source>
</evidence>
<evidence type="ECO:0000256" key="11">
    <source>
        <dbReference type="PROSITE-ProRule" id="PRU00042"/>
    </source>
</evidence>
<evidence type="ECO:0000256" key="10">
    <source>
        <dbReference type="ARBA" id="ARBA00023242"/>
    </source>
</evidence>
<dbReference type="SUPFAM" id="SSF57667">
    <property type="entry name" value="beta-beta-alpha zinc fingers"/>
    <property type="match status" value="2"/>
</dbReference>
<dbReference type="PROSITE" id="PS50157">
    <property type="entry name" value="ZINC_FINGER_C2H2_2"/>
    <property type="match status" value="3"/>
</dbReference>
<keyword evidence="10" id="KW-0539">Nucleus</keyword>
<feature type="domain" description="C2H2-type" evidence="12">
    <location>
        <begin position="105"/>
        <end position="132"/>
    </location>
</feature>
<organism evidence="13 14">
    <name type="scientific">Trichonephila clavata</name>
    <name type="common">Joro spider</name>
    <name type="synonym">Nephila clavata</name>
    <dbReference type="NCBI Taxonomy" id="2740835"/>
    <lineage>
        <taxon>Eukaryota</taxon>
        <taxon>Metazoa</taxon>
        <taxon>Ecdysozoa</taxon>
        <taxon>Arthropoda</taxon>
        <taxon>Chelicerata</taxon>
        <taxon>Arachnida</taxon>
        <taxon>Araneae</taxon>
        <taxon>Araneomorphae</taxon>
        <taxon>Entelegynae</taxon>
        <taxon>Araneoidea</taxon>
        <taxon>Nephilidae</taxon>
        <taxon>Trichonephila</taxon>
    </lineage>
</organism>
<sequence>MRKFGIAFRKFIVVNNVLGISQAYHKRIIFDQSPDPNPGESEEEYAVYPTKQFLPNNELPKQYKCSMCDKEFTAKGSLKAHFTVHTGWDNFSNDQASCAQYGSVFHCSYCSYTTKFATTLKRHELTHTGERPYPCSFCGKRFIQRSTLHRHLMACKKSPTIIRTAPKK</sequence>
<name>A0A8X6KEP5_TRICU</name>
<evidence type="ECO:0000256" key="4">
    <source>
        <dbReference type="ARBA" id="ARBA00022737"/>
    </source>
</evidence>
<evidence type="ECO:0000256" key="5">
    <source>
        <dbReference type="ARBA" id="ARBA00022771"/>
    </source>
</evidence>
<keyword evidence="8" id="KW-0238">DNA-binding</keyword>
<dbReference type="InterPro" id="IPR013087">
    <property type="entry name" value="Znf_C2H2_type"/>
</dbReference>
<dbReference type="SMART" id="SM00355">
    <property type="entry name" value="ZnF_C2H2"/>
    <property type="match status" value="3"/>
</dbReference>
<feature type="domain" description="C2H2-type" evidence="12">
    <location>
        <begin position="63"/>
        <end position="90"/>
    </location>
</feature>
<evidence type="ECO:0000256" key="1">
    <source>
        <dbReference type="ARBA" id="ARBA00004123"/>
    </source>
</evidence>
<dbReference type="Gene3D" id="3.30.160.60">
    <property type="entry name" value="Classic Zinc Finger"/>
    <property type="match status" value="3"/>
</dbReference>
<dbReference type="PROSITE" id="PS00028">
    <property type="entry name" value="ZINC_FINGER_C2H2_1"/>
    <property type="match status" value="1"/>
</dbReference>
<comment type="subcellular location">
    <subcellularLocation>
        <location evidence="1">Nucleus</location>
    </subcellularLocation>
</comment>
<evidence type="ECO:0000256" key="3">
    <source>
        <dbReference type="ARBA" id="ARBA00022723"/>
    </source>
</evidence>